<dbReference type="InterPro" id="IPR005107">
    <property type="entry name" value="CO_DH_flav_C"/>
</dbReference>
<dbReference type="GeneID" id="86064293"/>
<dbReference type="Proteomes" id="UP000248057">
    <property type="component" value="Unassembled WGS sequence"/>
</dbReference>
<dbReference type="InterPro" id="IPR016166">
    <property type="entry name" value="FAD-bd_PCMH"/>
</dbReference>
<dbReference type="PANTHER" id="PTHR42659">
    <property type="entry name" value="XANTHINE DEHYDROGENASE SUBUNIT C-RELATED"/>
    <property type="match status" value="1"/>
</dbReference>
<keyword evidence="5" id="KW-1185">Reference proteome</keyword>
<evidence type="ECO:0000259" key="3">
    <source>
        <dbReference type="PROSITE" id="PS51387"/>
    </source>
</evidence>
<proteinExistence type="predicted"/>
<evidence type="ECO:0000313" key="4">
    <source>
        <dbReference type="EMBL" id="PXX47866.1"/>
    </source>
</evidence>
<accession>A0A2V3XVX1</accession>
<dbReference type="SUPFAM" id="SSF56176">
    <property type="entry name" value="FAD-binding/transporter-associated domain-like"/>
    <property type="match status" value="1"/>
</dbReference>
<evidence type="ECO:0000256" key="2">
    <source>
        <dbReference type="ARBA" id="ARBA00023002"/>
    </source>
</evidence>
<dbReference type="InterPro" id="IPR051312">
    <property type="entry name" value="Diverse_Substr_Oxidored"/>
</dbReference>
<dbReference type="PROSITE" id="PS51387">
    <property type="entry name" value="FAD_PCMH"/>
    <property type="match status" value="1"/>
</dbReference>
<protein>
    <submittedName>
        <fullName evidence="4">CO/xanthine dehydrogenase FAD-binding subunit</fullName>
    </submittedName>
</protein>
<dbReference type="SMART" id="SM01092">
    <property type="entry name" value="CO_deh_flav_C"/>
    <property type="match status" value="1"/>
</dbReference>
<reference evidence="4 5" key="1">
    <citation type="submission" date="2018-05" db="EMBL/GenBank/DDBJ databases">
        <title>Genomic Encyclopedia of Type Strains, Phase IV (KMG-IV): sequencing the most valuable type-strain genomes for metagenomic binning, comparative biology and taxonomic classification.</title>
        <authorList>
            <person name="Goeker M."/>
        </authorList>
    </citation>
    <scope>NUCLEOTIDE SEQUENCE [LARGE SCALE GENOMIC DNA]</scope>
    <source>
        <strain evidence="4 5">DSM 24995</strain>
    </source>
</reference>
<dbReference type="RefSeq" id="WP_110325549.1">
    <property type="nucleotide sequence ID" value="NZ_QJKD01000019.1"/>
</dbReference>
<dbReference type="InterPro" id="IPR016169">
    <property type="entry name" value="FAD-bd_PCMH_sub2"/>
</dbReference>
<dbReference type="GO" id="GO:0071949">
    <property type="term" value="F:FAD binding"/>
    <property type="evidence" value="ECO:0007669"/>
    <property type="project" value="InterPro"/>
</dbReference>
<dbReference type="EMBL" id="QJKD01000019">
    <property type="protein sequence ID" value="PXX47866.1"/>
    <property type="molecule type" value="Genomic_DNA"/>
</dbReference>
<dbReference type="GO" id="GO:0016491">
    <property type="term" value="F:oxidoreductase activity"/>
    <property type="evidence" value="ECO:0007669"/>
    <property type="project" value="UniProtKB-KW"/>
</dbReference>
<feature type="domain" description="FAD-binding PCMH-type" evidence="3">
    <location>
        <begin position="1"/>
        <end position="162"/>
    </location>
</feature>
<evidence type="ECO:0000256" key="1">
    <source>
        <dbReference type="ARBA" id="ARBA00022630"/>
    </source>
</evidence>
<dbReference type="PANTHER" id="PTHR42659:SF9">
    <property type="entry name" value="XANTHINE DEHYDROGENASE FAD-BINDING SUBUNIT XDHB-RELATED"/>
    <property type="match status" value="1"/>
</dbReference>
<dbReference type="Gene3D" id="3.30.465.10">
    <property type="match status" value="1"/>
</dbReference>
<dbReference type="Pfam" id="PF00941">
    <property type="entry name" value="FAD_binding_5"/>
    <property type="match status" value="1"/>
</dbReference>
<comment type="caution">
    <text evidence="4">The sequence shown here is derived from an EMBL/GenBank/DDBJ whole genome shotgun (WGS) entry which is preliminary data.</text>
</comment>
<dbReference type="SUPFAM" id="SSF55447">
    <property type="entry name" value="CO dehydrogenase flavoprotein C-terminal domain-like"/>
    <property type="match status" value="1"/>
</dbReference>
<keyword evidence="1" id="KW-0285">Flavoprotein</keyword>
<keyword evidence="2" id="KW-0560">Oxidoreductase</keyword>
<gene>
    <name evidence="4" type="ORF">DFR60_11935</name>
</gene>
<name>A0A2V3XVX1_9FIRM</name>
<organism evidence="4 5">
    <name type="scientific">Hungatella effluvii</name>
    <dbReference type="NCBI Taxonomy" id="1096246"/>
    <lineage>
        <taxon>Bacteria</taxon>
        <taxon>Bacillati</taxon>
        <taxon>Bacillota</taxon>
        <taxon>Clostridia</taxon>
        <taxon>Lachnospirales</taxon>
        <taxon>Lachnospiraceae</taxon>
        <taxon>Hungatella</taxon>
    </lineage>
</organism>
<evidence type="ECO:0000313" key="5">
    <source>
        <dbReference type="Proteomes" id="UP000248057"/>
    </source>
</evidence>
<dbReference type="InterPro" id="IPR036683">
    <property type="entry name" value="CO_DH_flav_C_dom_sf"/>
</dbReference>
<dbReference type="AlphaFoldDB" id="A0A2V3XVX1"/>
<sequence>MVRFKNYVKAGSLSEAYELNQKKSSIVGGGMMWLKLQNRVKMTLIDLSGLGLDTIEETDEEFRIGCMCTLRMLETHEGLNTYFQGVFKECTRAIVGVQFRNGATVGGSVFGRFGFSDIMTCLMALDTYVELYQGGVVSLKEFNHMKYDRDILVRIIIKKDGRRAAYAAQRRSGTDFPLIACCVAKKEGTWYVSAGARPSRAEVVEVAGTGVNGSVDCGTVADCFHFGSNTRGSAEYRRHLTEVYAGRLMKQLGGEV</sequence>
<dbReference type="InterPro" id="IPR036318">
    <property type="entry name" value="FAD-bd_PCMH-like_sf"/>
</dbReference>
<dbReference type="InterPro" id="IPR002346">
    <property type="entry name" value="Mopterin_DH_FAD-bd"/>
</dbReference>